<protein>
    <submittedName>
        <fullName evidence="1">Uncharacterized protein</fullName>
    </submittedName>
</protein>
<name>A0AAW1VYS5_RUBAR</name>
<sequence>MAVPWVAGRRQREHELGTTRQRHGKIDSWVERREVAAKRKRRGLDRRQGFREERVVMMAARFRLETATLVQGQRRGCVVIASSRFRARARIGISDWMELVIWDGDDCGL</sequence>
<gene>
    <name evidence="1" type="ORF">M0R45_035897</name>
</gene>
<reference evidence="1 2" key="1">
    <citation type="journal article" date="2023" name="G3 (Bethesda)">
        <title>A chromosome-length genome assembly and annotation of blackberry (Rubus argutus, cv. 'Hillquist').</title>
        <authorList>
            <person name="Bruna T."/>
            <person name="Aryal R."/>
            <person name="Dudchenko O."/>
            <person name="Sargent D.J."/>
            <person name="Mead D."/>
            <person name="Buti M."/>
            <person name="Cavallini A."/>
            <person name="Hytonen T."/>
            <person name="Andres J."/>
            <person name="Pham M."/>
            <person name="Weisz D."/>
            <person name="Mascagni F."/>
            <person name="Usai G."/>
            <person name="Natali L."/>
            <person name="Bassil N."/>
            <person name="Fernandez G.E."/>
            <person name="Lomsadze A."/>
            <person name="Armour M."/>
            <person name="Olukolu B."/>
            <person name="Poorten T."/>
            <person name="Britton C."/>
            <person name="Davik J."/>
            <person name="Ashrafi H."/>
            <person name="Aiden E.L."/>
            <person name="Borodovsky M."/>
            <person name="Worthington M."/>
        </authorList>
    </citation>
    <scope>NUCLEOTIDE SEQUENCE [LARGE SCALE GENOMIC DNA]</scope>
    <source>
        <strain evidence="1">PI 553951</strain>
    </source>
</reference>
<comment type="caution">
    <text evidence="1">The sequence shown here is derived from an EMBL/GenBank/DDBJ whole genome shotgun (WGS) entry which is preliminary data.</text>
</comment>
<evidence type="ECO:0000313" key="1">
    <source>
        <dbReference type="EMBL" id="KAK9912023.1"/>
    </source>
</evidence>
<evidence type="ECO:0000313" key="2">
    <source>
        <dbReference type="Proteomes" id="UP001457282"/>
    </source>
</evidence>
<organism evidence="1 2">
    <name type="scientific">Rubus argutus</name>
    <name type="common">Southern blackberry</name>
    <dbReference type="NCBI Taxonomy" id="59490"/>
    <lineage>
        <taxon>Eukaryota</taxon>
        <taxon>Viridiplantae</taxon>
        <taxon>Streptophyta</taxon>
        <taxon>Embryophyta</taxon>
        <taxon>Tracheophyta</taxon>
        <taxon>Spermatophyta</taxon>
        <taxon>Magnoliopsida</taxon>
        <taxon>eudicotyledons</taxon>
        <taxon>Gunneridae</taxon>
        <taxon>Pentapetalae</taxon>
        <taxon>rosids</taxon>
        <taxon>fabids</taxon>
        <taxon>Rosales</taxon>
        <taxon>Rosaceae</taxon>
        <taxon>Rosoideae</taxon>
        <taxon>Rosoideae incertae sedis</taxon>
        <taxon>Rubus</taxon>
    </lineage>
</organism>
<proteinExistence type="predicted"/>
<dbReference type="Proteomes" id="UP001457282">
    <property type="component" value="Unassembled WGS sequence"/>
</dbReference>
<dbReference type="AlphaFoldDB" id="A0AAW1VYS5"/>
<dbReference type="EMBL" id="JBEDUW010000007">
    <property type="protein sequence ID" value="KAK9912023.1"/>
    <property type="molecule type" value="Genomic_DNA"/>
</dbReference>
<accession>A0AAW1VYS5</accession>
<keyword evidence="2" id="KW-1185">Reference proteome</keyword>